<feature type="transmembrane region" description="Helical" evidence="2">
    <location>
        <begin position="135"/>
        <end position="157"/>
    </location>
</feature>
<gene>
    <name evidence="4" type="ORF">DORFOR_02694</name>
</gene>
<feature type="transmembrane region" description="Helical" evidence="2">
    <location>
        <begin position="163"/>
        <end position="184"/>
    </location>
</feature>
<dbReference type="GO" id="GO:0003677">
    <property type="term" value="F:DNA binding"/>
    <property type="evidence" value="ECO:0007669"/>
    <property type="project" value="UniProtKB-KW"/>
</dbReference>
<dbReference type="PANTHER" id="PTHR46558:SF3">
    <property type="entry name" value="TRANSCRIPTIONAL REGULATOR"/>
    <property type="match status" value="1"/>
</dbReference>
<dbReference type="InterPro" id="IPR001387">
    <property type="entry name" value="Cro/C1-type_HTH"/>
</dbReference>
<proteinExistence type="predicted"/>
<dbReference type="PaxDb" id="411461-DORFOR_02694"/>
<dbReference type="Gene3D" id="1.10.260.40">
    <property type="entry name" value="lambda repressor-like DNA-binding domains"/>
    <property type="match status" value="1"/>
</dbReference>
<reference evidence="4 5" key="2">
    <citation type="submission" date="2007-10" db="EMBL/GenBank/DDBJ databases">
        <authorList>
            <person name="Fulton L."/>
            <person name="Clifton S."/>
            <person name="Fulton B."/>
            <person name="Xu J."/>
            <person name="Minx P."/>
            <person name="Pepin K.H."/>
            <person name="Johnson M."/>
            <person name="Thiruvilangam P."/>
            <person name="Bhonagiri V."/>
            <person name="Nash W.E."/>
            <person name="Wang C."/>
            <person name="Mardis E.R."/>
            <person name="Wilson R.K."/>
        </authorList>
    </citation>
    <scope>NUCLEOTIDE SEQUENCE [LARGE SCALE GENOMIC DNA]</scope>
    <source>
        <strain evidence="4 5">ATCC 27755</strain>
    </source>
</reference>
<keyword evidence="2" id="KW-0472">Membrane</keyword>
<sequence>MKSLIKKISMLPKWKHRKTMLVLSFLMVSLYDMNEREVRSMALNDNIKKIREEKKYTQQQLADKLYVSRQTVCRWENGSRCPDLITAKKLAMELGVTLDELISDEDITDIQSKYGIWKFDRVKEREKIQMMQKRILDFIEIIGGIFLAISLLLRVQFDMKVPAWITIICILIVTVTFLFNFVLAKKLDRK</sequence>
<dbReference type="CDD" id="cd00093">
    <property type="entry name" value="HTH_XRE"/>
    <property type="match status" value="1"/>
</dbReference>
<reference evidence="4 5" key="1">
    <citation type="submission" date="2007-10" db="EMBL/GenBank/DDBJ databases">
        <title>Draft genome sequence of Dorea formicigenerans(ATCC 27755).</title>
        <authorList>
            <person name="Sudarsanam P."/>
            <person name="Ley R."/>
            <person name="Guruge J."/>
            <person name="Turnbaugh P.J."/>
            <person name="Mahowald M."/>
            <person name="Liep D."/>
            <person name="Gordon J."/>
        </authorList>
    </citation>
    <scope>NUCLEOTIDE SEQUENCE [LARGE SCALE GENOMIC DNA]</scope>
    <source>
        <strain evidence="4 5">ATCC 27755</strain>
    </source>
</reference>
<dbReference type="SMART" id="SM00530">
    <property type="entry name" value="HTH_XRE"/>
    <property type="match status" value="1"/>
</dbReference>
<name>B0G8T3_9FIRM</name>
<evidence type="ECO:0000313" key="4">
    <source>
        <dbReference type="EMBL" id="EDR46087.1"/>
    </source>
</evidence>
<evidence type="ECO:0000259" key="3">
    <source>
        <dbReference type="PROSITE" id="PS50943"/>
    </source>
</evidence>
<dbReference type="InterPro" id="IPR010982">
    <property type="entry name" value="Lambda_DNA-bd_dom_sf"/>
</dbReference>
<dbReference type="Proteomes" id="UP000005359">
    <property type="component" value="Unassembled WGS sequence"/>
</dbReference>
<dbReference type="eggNOG" id="COG1476">
    <property type="taxonomic scope" value="Bacteria"/>
</dbReference>
<accession>B0G8T3</accession>
<dbReference type="PANTHER" id="PTHR46558">
    <property type="entry name" value="TRACRIPTIONAL REGULATORY PROTEIN-RELATED-RELATED"/>
    <property type="match status" value="1"/>
</dbReference>
<protein>
    <submittedName>
        <fullName evidence="4">DNA-binding helix-turn-helix protein</fullName>
    </submittedName>
</protein>
<dbReference type="Pfam" id="PF01381">
    <property type="entry name" value="HTH_3"/>
    <property type="match status" value="1"/>
</dbReference>
<dbReference type="STRING" id="411461.DORFOR_02694"/>
<keyword evidence="1 4" id="KW-0238">DNA-binding</keyword>
<dbReference type="SUPFAM" id="SSF47413">
    <property type="entry name" value="lambda repressor-like DNA-binding domains"/>
    <property type="match status" value="1"/>
</dbReference>
<evidence type="ECO:0000313" key="5">
    <source>
        <dbReference type="Proteomes" id="UP000005359"/>
    </source>
</evidence>
<comment type="caution">
    <text evidence="4">The sequence shown here is derived from an EMBL/GenBank/DDBJ whole genome shotgun (WGS) entry which is preliminary data.</text>
</comment>
<dbReference type="EMBL" id="AAXA02000015">
    <property type="protein sequence ID" value="EDR46087.1"/>
    <property type="molecule type" value="Genomic_DNA"/>
</dbReference>
<keyword evidence="2" id="KW-1133">Transmembrane helix</keyword>
<feature type="domain" description="HTH cro/C1-type" evidence="3">
    <location>
        <begin position="47"/>
        <end position="101"/>
    </location>
</feature>
<dbReference type="PROSITE" id="PS50943">
    <property type="entry name" value="HTH_CROC1"/>
    <property type="match status" value="1"/>
</dbReference>
<evidence type="ECO:0000256" key="1">
    <source>
        <dbReference type="ARBA" id="ARBA00023125"/>
    </source>
</evidence>
<dbReference type="AlphaFoldDB" id="B0G8T3"/>
<keyword evidence="2" id="KW-0812">Transmembrane</keyword>
<evidence type="ECO:0000256" key="2">
    <source>
        <dbReference type="SAM" id="Phobius"/>
    </source>
</evidence>
<organism evidence="4 5">
    <name type="scientific">Dorea formicigenerans ATCC 27755</name>
    <dbReference type="NCBI Taxonomy" id="411461"/>
    <lineage>
        <taxon>Bacteria</taxon>
        <taxon>Bacillati</taxon>
        <taxon>Bacillota</taxon>
        <taxon>Clostridia</taxon>
        <taxon>Lachnospirales</taxon>
        <taxon>Lachnospiraceae</taxon>
        <taxon>Dorea</taxon>
    </lineage>
</organism>